<dbReference type="AlphaFoldDB" id="A0AAV0W584"/>
<comment type="caution">
    <text evidence="1">The sequence shown here is derived from an EMBL/GenBank/DDBJ whole genome shotgun (WGS) entry which is preliminary data.</text>
</comment>
<name>A0AAV0W584_9HEMI</name>
<dbReference type="PANTHER" id="PTHR45749:SF21">
    <property type="entry name" value="DUF4371 DOMAIN-CONTAINING PROTEIN"/>
    <property type="match status" value="1"/>
</dbReference>
<keyword evidence="2" id="KW-1185">Reference proteome</keyword>
<evidence type="ECO:0000313" key="2">
    <source>
        <dbReference type="Proteomes" id="UP001160148"/>
    </source>
</evidence>
<evidence type="ECO:0000313" key="1">
    <source>
        <dbReference type="EMBL" id="CAI6350954.1"/>
    </source>
</evidence>
<proteinExistence type="predicted"/>
<reference evidence="1 2" key="1">
    <citation type="submission" date="2023-01" db="EMBL/GenBank/DDBJ databases">
        <authorList>
            <person name="Whitehead M."/>
        </authorList>
    </citation>
    <scope>NUCLEOTIDE SEQUENCE [LARGE SCALE GENOMIC DNA]</scope>
</reference>
<protein>
    <submittedName>
        <fullName evidence="1">Uncharacterized protein</fullName>
    </submittedName>
</protein>
<dbReference type="PANTHER" id="PTHR45749">
    <property type="match status" value="1"/>
</dbReference>
<organism evidence="1 2">
    <name type="scientific">Macrosiphum euphorbiae</name>
    <name type="common">potato aphid</name>
    <dbReference type="NCBI Taxonomy" id="13131"/>
    <lineage>
        <taxon>Eukaryota</taxon>
        <taxon>Metazoa</taxon>
        <taxon>Ecdysozoa</taxon>
        <taxon>Arthropoda</taxon>
        <taxon>Hexapoda</taxon>
        <taxon>Insecta</taxon>
        <taxon>Pterygota</taxon>
        <taxon>Neoptera</taxon>
        <taxon>Paraneoptera</taxon>
        <taxon>Hemiptera</taxon>
        <taxon>Sternorrhyncha</taxon>
        <taxon>Aphidomorpha</taxon>
        <taxon>Aphidoidea</taxon>
        <taxon>Aphididae</taxon>
        <taxon>Macrosiphini</taxon>
        <taxon>Macrosiphum</taxon>
    </lineage>
</organism>
<dbReference type="Proteomes" id="UP001160148">
    <property type="component" value="Unassembled WGS sequence"/>
</dbReference>
<sequence length="278" mass="32098">MPRKRKGADLSRSTIRFFDPSKNKPTEIFIGLQRLHAVDASSIFNSLTEKIKEINVDWSSVLAVCFDGAATLSGKNNGVQAKIKIENPQIQTDEDNYSTLFEKVLDICSSQKIEIPNVKQRKVSSRIDSNNTQHFTSDKKTEMKCFVYYTVLDDLLNELEERFSQETLLLISAIGRLLQFNLHEHGLILLSNRFNLNDSELEAELRLLKSLPEFEIGKTSKTIYQCLVKTKLRSCMTQDRLKSMMLVFIEQELAYELDPEDIIEEFKHLNNTQRRLEL</sequence>
<dbReference type="EMBL" id="CARXXK010000001">
    <property type="protein sequence ID" value="CAI6350954.1"/>
    <property type="molecule type" value="Genomic_DNA"/>
</dbReference>
<accession>A0AAV0W584</accession>
<gene>
    <name evidence="1" type="ORF">MEUPH1_LOCUS7353</name>
</gene>